<keyword evidence="2" id="KW-1133">Transmembrane helix</keyword>
<keyword evidence="2" id="KW-0812">Transmembrane</keyword>
<evidence type="ECO:0000313" key="4">
    <source>
        <dbReference type="Proteomes" id="UP000243207"/>
    </source>
</evidence>
<reference evidence="4" key="1">
    <citation type="submission" date="2016-10" db="EMBL/GenBank/DDBJ databases">
        <authorList>
            <person name="Varghese N."/>
            <person name="Submissions S."/>
        </authorList>
    </citation>
    <scope>NUCLEOTIDE SEQUENCE [LARGE SCALE GENOMIC DNA]</scope>
    <source>
        <strain evidence="4">NRRL B-51270</strain>
    </source>
</reference>
<dbReference type="InterPro" id="IPR031982">
    <property type="entry name" value="PilE-like"/>
</dbReference>
<dbReference type="OrthoDB" id="9795612at2"/>
<dbReference type="GO" id="GO:0015628">
    <property type="term" value="P:protein secretion by the type II secretion system"/>
    <property type="evidence" value="ECO:0007669"/>
    <property type="project" value="InterPro"/>
</dbReference>
<dbReference type="GO" id="GO:0043683">
    <property type="term" value="P:type IV pilus assembly"/>
    <property type="evidence" value="ECO:0007669"/>
    <property type="project" value="InterPro"/>
</dbReference>
<dbReference type="AlphaFoldDB" id="A0A1H1S121"/>
<dbReference type="STRING" id="487184.SAMN05216421_1471"/>
<organism evidence="3 4">
    <name type="scientific">Halopseudomonas xinjiangensis</name>
    <dbReference type="NCBI Taxonomy" id="487184"/>
    <lineage>
        <taxon>Bacteria</taxon>
        <taxon>Pseudomonadati</taxon>
        <taxon>Pseudomonadota</taxon>
        <taxon>Gammaproteobacteria</taxon>
        <taxon>Pseudomonadales</taxon>
        <taxon>Pseudomonadaceae</taxon>
        <taxon>Halopseudomonas</taxon>
    </lineage>
</organism>
<dbReference type="NCBIfam" id="TIGR02532">
    <property type="entry name" value="IV_pilin_GFxxxE"/>
    <property type="match status" value="1"/>
</dbReference>
<dbReference type="PRINTS" id="PR00813">
    <property type="entry name" value="BCTERIALGSPG"/>
</dbReference>
<dbReference type="InterPro" id="IPR012902">
    <property type="entry name" value="N_methyl_site"/>
</dbReference>
<dbReference type="Pfam" id="PF16732">
    <property type="entry name" value="ComP_DUS"/>
    <property type="match status" value="1"/>
</dbReference>
<evidence type="ECO:0000313" key="3">
    <source>
        <dbReference type="EMBL" id="SDS40919.1"/>
    </source>
</evidence>
<dbReference type="InterPro" id="IPR000983">
    <property type="entry name" value="Bac_GSPG_pilin"/>
</dbReference>
<dbReference type="Pfam" id="PF07963">
    <property type="entry name" value="N_methyl"/>
    <property type="match status" value="1"/>
</dbReference>
<keyword evidence="1" id="KW-0488">Methylation</keyword>
<protein>
    <submittedName>
        <fullName evidence="3">General secretion pathway protein G</fullName>
    </submittedName>
</protein>
<dbReference type="EMBL" id="LT629736">
    <property type="protein sequence ID" value="SDS40919.1"/>
    <property type="molecule type" value="Genomic_DNA"/>
</dbReference>
<keyword evidence="2" id="KW-0472">Membrane</keyword>
<dbReference type="RefSeq" id="WP_093392663.1">
    <property type="nucleotide sequence ID" value="NZ_LT629736.1"/>
</dbReference>
<dbReference type="InterPro" id="IPR045584">
    <property type="entry name" value="Pilin-like"/>
</dbReference>
<dbReference type="Proteomes" id="UP000243207">
    <property type="component" value="Chromosome I"/>
</dbReference>
<proteinExistence type="predicted"/>
<dbReference type="Gene3D" id="3.30.700.10">
    <property type="entry name" value="Glycoprotein, Type 4 Pilin"/>
    <property type="match status" value="1"/>
</dbReference>
<feature type="transmembrane region" description="Helical" evidence="2">
    <location>
        <begin position="12"/>
        <end position="34"/>
    </location>
</feature>
<gene>
    <name evidence="3" type="ORF">SAMN05216421_1471</name>
</gene>
<evidence type="ECO:0000256" key="2">
    <source>
        <dbReference type="SAM" id="Phobius"/>
    </source>
</evidence>
<name>A0A1H1S121_9GAMM</name>
<accession>A0A1H1S121</accession>
<keyword evidence="4" id="KW-1185">Reference proteome</keyword>
<dbReference type="GO" id="GO:0015627">
    <property type="term" value="C:type II protein secretion system complex"/>
    <property type="evidence" value="ECO:0007669"/>
    <property type="project" value="InterPro"/>
</dbReference>
<dbReference type="SUPFAM" id="SSF54523">
    <property type="entry name" value="Pili subunits"/>
    <property type="match status" value="1"/>
</dbReference>
<sequence length="158" mass="17701">MERINGSRRKLDGLTLIELLLALIIVGLLAAVALPSYERYVLRAKIAAATADIVSIEAMIERFHSVNRKYPGSLAEIRMDHLRDPWDNPYQFLNFDSLKGNGKGGMRKDKNMVPVNTDYDLYSMGEDGRTNQTFTSKQGRDDIVRANNGGYVGLASEY</sequence>
<evidence type="ECO:0000256" key="1">
    <source>
        <dbReference type="ARBA" id="ARBA00022481"/>
    </source>
</evidence>